<dbReference type="EMBL" id="KN847482">
    <property type="protein sequence ID" value="KIX01046.1"/>
    <property type="molecule type" value="Genomic_DNA"/>
</dbReference>
<name>A0A0D2ICU0_9EURO</name>
<dbReference type="GeneID" id="25298183"/>
<evidence type="ECO:0008006" key="5">
    <source>
        <dbReference type="Google" id="ProtNLM"/>
    </source>
</evidence>
<dbReference type="InterPro" id="IPR015424">
    <property type="entry name" value="PyrdxlP-dep_Trfase"/>
</dbReference>
<protein>
    <recommendedName>
        <fullName evidence="5">Glutamate-1-semialdehyde 2,1-aminomutase</fullName>
    </recommendedName>
</protein>
<dbReference type="InterPro" id="IPR015421">
    <property type="entry name" value="PyrdxlP-dep_Trfase_major"/>
</dbReference>
<organism evidence="3 4">
    <name type="scientific">Rhinocladiella mackenziei CBS 650.93</name>
    <dbReference type="NCBI Taxonomy" id="1442369"/>
    <lineage>
        <taxon>Eukaryota</taxon>
        <taxon>Fungi</taxon>
        <taxon>Dikarya</taxon>
        <taxon>Ascomycota</taxon>
        <taxon>Pezizomycotina</taxon>
        <taxon>Eurotiomycetes</taxon>
        <taxon>Chaetothyriomycetidae</taxon>
        <taxon>Chaetothyriales</taxon>
        <taxon>Herpotrichiellaceae</taxon>
        <taxon>Rhinocladiella</taxon>
    </lineage>
</organism>
<dbReference type="VEuPathDB" id="FungiDB:Z518_10112"/>
<dbReference type="InterPro" id="IPR005814">
    <property type="entry name" value="Aminotrans_3"/>
</dbReference>
<accession>A0A0D2ICU0</accession>
<dbReference type="AlphaFoldDB" id="A0A0D2ICU0"/>
<sequence>MTSRLAPGGIQSRLNLQPDLSTFGKYLGGGVAFGAFGGRADIMAVYDPRSPTALAHSGTFNNNTIAMTAGYVGLKDIYTPEIAVAFNELGDRFREKLIAATKGTRIGVTGRGSMVGIHFSEGGTEEMEEIKELKDLFWTEMLEEGYWMTRRGQISPILGTPEE</sequence>
<dbReference type="HOGENOM" id="CLU_1628000_0_0_1"/>
<dbReference type="InterPro" id="IPR015422">
    <property type="entry name" value="PyrdxlP-dep_Trfase_small"/>
</dbReference>
<evidence type="ECO:0000256" key="1">
    <source>
        <dbReference type="ARBA" id="ARBA00001933"/>
    </source>
</evidence>
<dbReference type="SUPFAM" id="SSF53383">
    <property type="entry name" value="PLP-dependent transferases"/>
    <property type="match status" value="1"/>
</dbReference>
<dbReference type="PANTHER" id="PTHR43713">
    <property type="entry name" value="GLUTAMATE-1-SEMIALDEHYDE 2,1-AMINOMUTASE"/>
    <property type="match status" value="1"/>
</dbReference>
<dbReference type="STRING" id="1442369.A0A0D2ICU0"/>
<dbReference type="Pfam" id="PF00202">
    <property type="entry name" value="Aminotran_3"/>
    <property type="match status" value="1"/>
</dbReference>
<reference evidence="3 4" key="1">
    <citation type="submission" date="2015-01" db="EMBL/GenBank/DDBJ databases">
        <title>The Genome Sequence of Rhinocladiella mackenzie CBS 650.93.</title>
        <authorList>
            <consortium name="The Broad Institute Genomics Platform"/>
            <person name="Cuomo C."/>
            <person name="de Hoog S."/>
            <person name="Gorbushina A."/>
            <person name="Stielow B."/>
            <person name="Teixiera M."/>
            <person name="Abouelleil A."/>
            <person name="Chapman S.B."/>
            <person name="Priest M."/>
            <person name="Young S.K."/>
            <person name="Wortman J."/>
            <person name="Nusbaum C."/>
            <person name="Birren B."/>
        </authorList>
    </citation>
    <scope>NUCLEOTIDE SEQUENCE [LARGE SCALE GENOMIC DNA]</scope>
    <source>
        <strain evidence="3 4">CBS 650.93</strain>
    </source>
</reference>
<dbReference type="PANTHER" id="PTHR43713:SF3">
    <property type="entry name" value="GLUTAMATE-1-SEMIALDEHYDE 2,1-AMINOMUTASE 1, CHLOROPLASTIC-RELATED"/>
    <property type="match status" value="1"/>
</dbReference>
<dbReference type="Gene3D" id="3.90.1150.10">
    <property type="entry name" value="Aspartate Aminotransferase, domain 1"/>
    <property type="match status" value="1"/>
</dbReference>
<evidence type="ECO:0000313" key="4">
    <source>
        <dbReference type="Proteomes" id="UP000053617"/>
    </source>
</evidence>
<dbReference type="RefSeq" id="XP_013268182.1">
    <property type="nucleotide sequence ID" value="XM_013412728.1"/>
</dbReference>
<proteinExistence type="predicted"/>
<gene>
    <name evidence="3" type="ORF">Z518_10112</name>
</gene>
<evidence type="ECO:0000256" key="2">
    <source>
        <dbReference type="ARBA" id="ARBA00022898"/>
    </source>
</evidence>
<keyword evidence="2" id="KW-0663">Pyridoxal phosphate</keyword>
<comment type="cofactor">
    <cofactor evidence="1">
        <name>pyridoxal 5'-phosphate</name>
        <dbReference type="ChEBI" id="CHEBI:597326"/>
    </cofactor>
</comment>
<dbReference type="Gene3D" id="3.40.640.10">
    <property type="entry name" value="Type I PLP-dependent aspartate aminotransferase-like (Major domain)"/>
    <property type="match status" value="1"/>
</dbReference>
<keyword evidence="4" id="KW-1185">Reference proteome</keyword>
<dbReference type="OrthoDB" id="425114at2759"/>
<evidence type="ECO:0000313" key="3">
    <source>
        <dbReference type="EMBL" id="KIX01046.1"/>
    </source>
</evidence>
<dbReference type="Proteomes" id="UP000053617">
    <property type="component" value="Unassembled WGS sequence"/>
</dbReference>
<dbReference type="GO" id="GO:0030170">
    <property type="term" value="F:pyridoxal phosphate binding"/>
    <property type="evidence" value="ECO:0007669"/>
    <property type="project" value="InterPro"/>
</dbReference>
<dbReference type="GO" id="GO:0008483">
    <property type="term" value="F:transaminase activity"/>
    <property type="evidence" value="ECO:0007669"/>
    <property type="project" value="InterPro"/>
</dbReference>